<reference evidence="1" key="1">
    <citation type="submission" date="2020-09" db="EMBL/GenBank/DDBJ databases">
        <authorList>
            <person name="Palma L."/>
            <person name="Caballero P."/>
            <person name="Berry C."/>
            <person name="Del Valle E."/>
        </authorList>
    </citation>
    <scope>NUCLEOTIDE SEQUENCE</scope>
    <source>
        <strain evidence="1">M</strain>
    </source>
</reference>
<accession>A0AAW3YZ57</accession>
<dbReference type="RefSeq" id="WP_323869241.1">
    <property type="nucleotide sequence ID" value="NZ_JACXBF010000337.1"/>
</dbReference>
<sequence>MQLNNDFDLYRITTISVNNNQYMTDRGIVIGMKVDSVLKAYGKPDEENEEMIQYKFTNKVLSFKFEQEYISGITMEELPI</sequence>
<dbReference type="AlphaFoldDB" id="A0AAW3YZ57"/>
<evidence type="ECO:0000313" key="1">
    <source>
        <dbReference type="EMBL" id="MBD2801528.1"/>
    </source>
</evidence>
<gene>
    <name evidence="1" type="ORF">ID854_13955</name>
</gene>
<dbReference type="EMBL" id="JACXBF010000337">
    <property type="protein sequence ID" value="MBD2801528.1"/>
    <property type="molecule type" value="Genomic_DNA"/>
</dbReference>
<proteinExistence type="predicted"/>
<reference evidence="1" key="2">
    <citation type="journal article" date="2024" name="Toxins">
        <title>Genome Sequence Analysis of Native Xenorhabdus Strains Isolated from Entomopathogenic Nematodes in Argentina.</title>
        <authorList>
            <person name="Palma L."/>
            <person name="Frizzo L."/>
            <person name="Kaiser S."/>
            <person name="Berry C."/>
            <person name="Caballero P."/>
            <person name="Bode H.B."/>
            <person name="Del Valle E.E."/>
        </authorList>
    </citation>
    <scope>NUCLEOTIDE SEQUENCE</scope>
    <source>
        <strain evidence="1">M</strain>
    </source>
</reference>
<protein>
    <submittedName>
        <fullName evidence="1">Uncharacterized protein</fullName>
    </submittedName>
</protein>
<dbReference type="Proteomes" id="UP001193920">
    <property type="component" value="Unassembled WGS sequence"/>
</dbReference>
<organism evidence="1">
    <name type="scientific">Xenorhabdus szentirmaii</name>
    <dbReference type="NCBI Taxonomy" id="290112"/>
    <lineage>
        <taxon>Bacteria</taxon>
        <taxon>Pseudomonadati</taxon>
        <taxon>Pseudomonadota</taxon>
        <taxon>Gammaproteobacteria</taxon>
        <taxon>Enterobacterales</taxon>
        <taxon>Morganellaceae</taxon>
        <taxon>Xenorhabdus</taxon>
    </lineage>
</organism>
<comment type="caution">
    <text evidence="1">The sequence shown here is derived from an EMBL/GenBank/DDBJ whole genome shotgun (WGS) entry which is preliminary data.</text>
</comment>
<name>A0AAW3YZ57_9GAMM</name>